<sequence length="105" mass="11917">MVVLQTMMTSQALFTSSLQLTNLAKQSLITKPFFEIRASANANWRNRRKRWISITSAVATDSTEKVIEPDVKLQIENLEEKIVLPTNDSSENLLRIRHTVSLNSS</sequence>
<organism evidence="1 2">
    <name type="scientific">Kingdonia uniflora</name>
    <dbReference type="NCBI Taxonomy" id="39325"/>
    <lineage>
        <taxon>Eukaryota</taxon>
        <taxon>Viridiplantae</taxon>
        <taxon>Streptophyta</taxon>
        <taxon>Embryophyta</taxon>
        <taxon>Tracheophyta</taxon>
        <taxon>Spermatophyta</taxon>
        <taxon>Magnoliopsida</taxon>
        <taxon>Ranunculales</taxon>
        <taxon>Circaeasteraceae</taxon>
        <taxon>Kingdonia</taxon>
    </lineage>
</organism>
<accession>A0A7J7N402</accession>
<keyword evidence="2" id="KW-1185">Reference proteome</keyword>
<dbReference type="EMBL" id="JACGCM010001069">
    <property type="protein sequence ID" value="KAF6161929.1"/>
    <property type="molecule type" value="Genomic_DNA"/>
</dbReference>
<comment type="caution">
    <text evidence="1">The sequence shown here is derived from an EMBL/GenBank/DDBJ whole genome shotgun (WGS) entry which is preliminary data.</text>
</comment>
<dbReference type="Proteomes" id="UP000541444">
    <property type="component" value="Unassembled WGS sequence"/>
</dbReference>
<evidence type="ECO:0000313" key="2">
    <source>
        <dbReference type="Proteomes" id="UP000541444"/>
    </source>
</evidence>
<protein>
    <submittedName>
        <fullName evidence="1">Uncharacterized protein</fullName>
    </submittedName>
</protein>
<name>A0A7J7N402_9MAGN</name>
<dbReference type="AlphaFoldDB" id="A0A7J7N402"/>
<proteinExistence type="predicted"/>
<reference evidence="1 2" key="1">
    <citation type="journal article" date="2020" name="IScience">
        <title>Genome Sequencing of the Endangered Kingdonia uniflora (Circaeasteraceae, Ranunculales) Reveals Potential Mechanisms of Evolutionary Specialization.</title>
        <authorList>
            <person name="Sun Y."/>
            <person name="Deng T."/>
            <person name="Zhang A."/>
            <person name="Moore M.J."/>
            <person name="Landis J.B."/>
            <person name="Lin N."/>
            <person name="Zhang H."/>
            <person name="Zhang X."/>
            <person name="Huang J."/>
            <person name="Zhang X."/>
            <person name="Sun H."/>
            <person name="Wang H."/>
        </authorList>
    </citation>
    <scope>NUCLEOTIDE SEQUENCE [LARGE SCALE GENOMIC DNA]</scope>
    <source>
        <strain evidence="1">TB1705</strain>
        <tissue evidence="1">Leaf</tissue>
    </source>
</reference>
<evidence type="ECO:0000313" key="1">
    <source>
        <dbReference type="EMBL" id="KAF6161929.1"/>
    </source>
</evidence>
<gene>
    <name evidence="1" type="ORF">GIB67_014131</name>
</gene>